<dbReference type="PANTHER" id="PTHR23024">
    <property type="entry name" value="ARYLACETAMIDE DEACETYLASE"/>
    <property type="match status" value="1"/>
</dbReference>
<dbReference type="Pfam" id="PF07859">
    <property type="entry name" value="Abhydrolase_3"/>
    <property type="match status" value="1"/>
</dbReference>
<dbReference type="Proteomes" id="UP000323000">
    <property type="component" value="Chromosome 4"/>
</dbReference>
<dbReference type="EMBL" id="VAHF01000004">
    <property type="protein sequence ID" value="TXG63888.1"/>
    <property type="molecule type" value="Genomic_DNA"/>
</dbReference>
<evidence type="ECO:0000256" key="1">
    <source>
        <dbReference type="ARBA" id="ARBA00010515"/>
    </source>
</evidence>
<proteinExistence type="inferred from homology"/>
<dbReference type="InterPro" id="IPR013094">
    <property type="entry name" value="AB_hydrolase_3"/>
</dbReference>
<dbReference type="GO" id="GO:0016787">
    <property type="term" value="F:hydrolase activity"/>
    <property type="evidence" value="ECO:0007669"/>
    <property type="project" value="InterPro"/>
</dbReference>
<gene>
    <name evidence="3" type="ORF">EZV62_010882</name>
</gene>
<keyword evidence="4" id="KW-1185">Reference proteome</keyword>
<organism evidence="3 4">
    <name type="scientific">Acer yangbiense</name>
    <dbReference type="NCBI Taxonomy" id="1000413"/>
    <lineage>
        <taxon>Eukaryota</taxon>
        <taxon>Viridiplantae</taxon>
        <taxon>Streptophyta</taxon>
        <taxon>Embryophyta</taxon>
        <taxon>Tracheophyta</taxon>
        <taxon>Spermatophyta</taxon>
        <taxon>Magnoliopsida</taxon>
        <taxon>eudicotyledons</taxon>
        <taxon>Gunneridae</taxon>
        <taxon>Pentapetalae</taxon>
        <taxon>rosids</taxon>
        <taxon>malvids</taxon>
        <taxon>Sapindales</taxon>
        <taxon>Sapindaceae</taxon>
        <taxon>Hippocastanoideae</taxon>
        <taxon>Acereae</taxon>
        <taxon>Acer</taxon>
    </lineage>
</organism>
<dbReference type="InterPro" id="IPR029058">
    <property type="entry name" value="AB_hydrolase_fold"/>
</dbReference>
<comment type="caution">
    <text evidence="3">The sequence shown here is derived from an EMBL/GenBank/DDBJ whole genome shotgun (WGS) entry which is preliminary data.</text>
</comment>
<feature type="domain" description="Alpha/beta hydrolase fold-3" evidence="2">
    <location>
        <begin position="87"/>
        <end position="153"/>
    </location>
</feature>
<reference evidence="4" key="1">
    <citation type="journal article" date="2019" name="Gigascience">
        <title>De novo genome assembly of the endangered Acer yangbiense, a plant species with extremely small populations endemic to Yunnan Province, China.</title>
        <authorList>
            <person name="Yang J."/>
            <person name="Wariss H.M."/>
            <person name="Tao L."/>
            <person name="Zhang R."/>
            <person name="Yun Q."/>
            <person name="Hollingsworth P."/>
            <person name="Dao Z."/>
            <person name="Luo G."/>
            <person name="Guo H."/>
            <person name="Ma Y."/>
            <person name="Sun W."/>
        </authorList>
    </citation>
    <scope>NUCLEOTIDE SEQUENCE [LARGE SCALE GENOMIC DNA]</scope>
    <source>
        <strain evidence="4">cv. Malutang</strain>
    </source>
</reference>
<dbReference type="InterPro" id="IPR050466">
    <property type="entry name" value="Carboxylest/Gibb_receptor"/>
</dbReference>
<name>A0A5C7I4F8_9ROSI</name>
<accession>A0A5C7I4F8</accession>
<evidence type="ECO:0000313" key="4">
    <source>
        <dbReference type="Proteomes" id="UP000323000"/>
    </source>
</evidence>
<dbReference type="SUPFAM" id="SSF53474">
    <property type="entry name" value="alpha/beta-Hydrolases"/>
    <property type="match status" value="1"/>
</dbReference>
<sequence length="161" mass="17913">MLDLNQHCYAERDSTRGLSYSSFQTLQNLYSISYPSISNTVPFSNNSSLNIPAYNSFLIMVLYRVLWKTSVRSSNSTVMAPLSRITTLAPEHRLPAAIEDGLSVMKWLQAQALGDCDGWLDTCEVDFSRVFVMDDSCSANIAHHLAVKFHAESTALASVRV</sequence>
<dbReference type="PANTHER" id="PTHR23024:SF406">
    <property type="entry name" value="CARBOXYLESTERASE 15-RELATED"/>
    <property type="match status" value="1"/>
</dbReference>
<evidence type="ECO:0000313" key="3">
    <source>
        <dbReference type="EMBL" id="TXG63888.1"/>
    </source>
</evidence>
<evidence type="ECO:0000259" key="2">
    <source>
        <dbReference type="Pfam" id="PF07859"/>
    </source>
</evidence>
<protein>
    <recommendedName>
        <fullName evidence="2">Alpha/beta hydrolase fold-3 domain-containing protein</fullName>
    </recommendedName>
</protein>
<dbReference type="Gene3D" id="3.40.50.1820">
    <property type="entry name" value="alpha/beta hydrolase"/>
    <property type="match status" value="1"/>
</dbReference>
<dbReference type="OrthoDB" id="1729977at2759"/>
<comment type="similarity">
    <text evidence="1">Belongs to the 'GDXG' lipolytic enzyme family.</text>
</comment>
<dbReference type="AlphaFoldDB" id="A0A5C7I4F8"/>